<dbReference type="Pfam" id="PF23381">
    <property type="entry name" value="Beta-prop_IFT122_1st"/>
    <property type="match status" value="1"/>
</dbReference>
<dbReference type="STRING" id="765915.A0A1Y2HGH1"/>
<dbReference type="InterPro" id="IPR056838">
    <property type="entry name" value="Zn_ribbon_IFT122"/>
</dbReference>
<accession>A0A1Y2HGH1</accession>
<evidence type="ECO:0000256" key="2">
    <source>
        <dbReference type="ARBA" id="ARBA00019442"/>
    </source>
</evidence>
<reference evidence="12 13" key="1">
    <citation type="submission" date="2016-07" db="EMBL/GenBank/DDBJ databases">
        <title>Pervasive Adenine N6-methylation of Active Genes in Fungi.</title>
        <authorList>
            <consortium name="DOE Joint Genome Institute"/>
            <person name="Mondo S.J."/>
            <person name="Dannebaum R.O."/>
            <person name="Kuo R.C."/>
            <person name="Labutti K."/>
            <person name="Haridas S."/>
            <person name="Kuo A."/>
            <person name="Salamov A."/>
            <person name="Ahrendt S.R."/>
            <person name="Lipzen A."/>
            <person name="Sullivan W."/>
            <person name="Andreopoulos W.B."/>
            <person name="Clum A."/>
            <person name="Lindquist E."/>
            <person name="Daum C."/>
            <person name="Ramamoorthy G.K."/>
            <person name="Gryganskyi A."/>
            <person name="Culley D."/>
            <person name="Magnuson J.K."/>
            <person name="James T.Y."/>
            <person name="O'Malley M.A."/>
            <person name="Stajich J.E."/>
            <person name="Spatafora J.W."/>
            <person name="Visel A."/>
            <person name="Grigoriev I.V."/>
        </authorList>
    </citation>
    <scope>NUCLEOTIDE SEQUENCE [LARGE SCALE GENOMIC DNA]</scope>
    <source>
        <strain evidence="12 13">PL171</strain>
    </source>
</reference>
<evidence type="ECO:0000259" key="8">
    <source>
        <dbReference type="Pfam" id="PF23377"/>
    </source>
</evidence>
<keyword evidence="6" id="KW-0966">Cell projection</keyword>
<feature type="domain" description="IFT122 second beta-propeller" evidence="8">
    <location>
        <begin position="314"/>
        <end position="595"/>
    </location>
</feature>
<name>A0A1Y2HGH1_9FUNG</name>
<dbReference type="PANTHER" id="PTHR12764:SF4">
    <property type="entry name" value="INTRAFLAGELLAR TRANSPORT PROTEIN 122 HOMOLOG"/>
    <property type="match status" value="1"/>
</dbReference>
<feature type="domain" description="IFT122 first beta-propeller" evidence="9">
    <location>
        <begin position="43"/>
        <end position="193"/>
    </location>
</feature>
<dbReference type="GO" id="GO:1905515">
    <property type="term" value="P:non-motile cilium assembly"/>
    <property type="evidence" value="ECO:0007669"/>
    <property type="project" value="TreeGrafter"/>
</dbReference>
<evidence type="ECO:0000256" key="1">
    <source>
        <dbReference type="ARBA" id="ARBA00004138"/>
    </source>
</evidence>
<organism evidence="12 13">
    <name type="scientific">Catenaria anguillulae PL171</name>
    <dbReference type="NCBI Taxonomy" id="765915"/>
    <lineage>
        <taxon>Eukaryota</taxon>
        <taxon>Fungi</taxon>
        <taxon>Fungi incertae sedis</taxon>
        <taxon>Blastocladiomycota</taxon>
        <taxon>Blastocladiomycetes</taxon>
        <taxon>Blastocladiales</taxon>
        <taxon>Catenariaceae</taxon>
        <taxon>Catenaria</taxon>
    </lineage>
</organism>
<evidence type="ECO:0000259" key="9">
    <source>
        <dbReference type="Pfam" id="PF23381"/>
    </source>
</evidence>
<dbReference type="GO" id="GO:0097730">
    <property type="term" value="C:non-motile cilium"/>
    <property type="evidence" value="ECO:0007669"/>
    <property type="project" value="TreeGrafter"/>
</dbReference>
<dbReference type="InterPro" id="IPR001680">
    <property type="entry name" value="WD40_rpt"/>
</dbReference>
<dbReference type="InterPro" id="IPR057411">
    <property type="entry name" value="TPR_IFT122"/>
</dbReference>
<evidence type="ECO:0000259" key="10">
    <source>
        <dbReference type="Pfam" id="PF25144"/>
    </source>
</evidence>
<evidence type="ECO:0000256" key="7">
    <source>
        <dbReference type="SAM" id="MobiDB-lite"/>
    </source>
</evidence>
<evidence type="ECO:0000256" key="5">
    <source>
        <dbReference type="ARBA" id="ARBA00023069"/>
    </source>
</evidence>
<comment type="caution">
    <text evidence="12">The sequence shown here is derived from an EMBL/GenBank/DDBJ whole genome shotgun (WGS) entry which is preliminary data.</text>
</comment>
<keyword evidence="13" id="KW-1185">Reference proteome</keyword>
<dbReference type="InterPro" id="IPR056153">
    <property type="entry name" value="Beta-prop_IFT122_1st"/>
</dbReference>
<dbReference type="InterPro" id="IPR015943">
    <property type="entry name" value="WD40/YVTN_repeat-like_dom_sf"/>
</dbReference>
<dbReference type="InterPro" id="IPR056152">
    <property type="entry name" value="Beta-prop_IFT122_2nd"/>
</dbReference>
<dbReference type="GO" id="GO:0035721">
    <property type="term" value="P:intraciliary retrograde transport"/>
    <property type="evidence" value="ECO:0007669"/>
    <property type="project" value="TreeGrafter"/>
</dbReference>
<keyword evidence="4" id="KW-0677">Repeat</keyword>
<dbReference type="InterPro" id="IPR036322">
    <property type="entry name" value="WD40_repeat_dom_sf"/>
</dbReference>
<evidence type="ECO:0000313" key="12">
    <source>
        <dbReference type="EMBL" id="ORZ33687.1"/>
    </source>
</evidence>
<dbReference type="GO" id="GO:0030991">
    <property type="term" value="C:intraciliary transport particle A"/>
    <property type="evidence" value="ECO:0007669"/>
    <property type="project" value="TreeGrafter"/>
</dbReference>
<dbReference type="OrthoDB" id="413460at2759"/>
<feature type="compositionally biased region" description="Low complexity" evidence="7">
    <location>
        <begin position="194"/>
        <end position="211"/>
    </location>
</feature>
<dbReference type="InterPro" id="IPR039857">
    <property type="entry name" value="Ift122/121"/>
</dbReference>
<keyword evidence="5" id="KW-0969">Cilium</keyword>
<dbReference type="Pfam" id="PF25144">
    <property type="entry name" value="Zn_ribbon_IFT122"/>
    <property type="match status" value="1"/>
</dbReference>
<dbReference type="Gene3D" id="2.130.10.10">
    <property type="entry name" value="YVTN repeat-like/Quinoprotein amine dehydrogenase"/>
    <property type="match status" value="2"/>
</dbReference>
<dbReference type="Pfam" id="PF23377">
    <property type="entry name" value="Beta-prop_IFT122_2nd"/>
    <property type="match status" value="1"/>
</dbReference>
<dbReference type="AlphaFoldDB" id="A0A1Y2HGH1"/>
<evidence type="ECO:0000313" key="13">
    <source>
        <dbReference type="Proteomes" id="UP000193411"/>
    </source>
</evidence>
<dbReference type="PANTHER" id="PTHR12764">
    <property type="entry name" value="WD REPEAT DOMAIN-RELATED"/>
    <property type="match status" value="1"/>
</dbReference>
<feature type="region of interest" description="Disordered" evidence="7">
    <location>
        <begin position="1166"/>
        <end position="1209"/>
    </location>
</feature>
<dbReference type="SMART" id="SM00320">
    <property type="entry name" value="WD40"/>
    <property type="match status" value="4"/>
</dbReference>
<comment type="subcellular location">
    <subcellularLocation>
        <location evidence="1">Cell projection</location>
        <location evidence="1">Cilium</location>
    </subcellularLocation>
</comment>
<feature type="region of interest" description="Disordered" evidence="7">
    <location>
        <begin position="194"/>
        <end position="218"/>
    </location>
</feature>
<sequence length="1209" mass="129909">MRCLEVWADRLQDRDAKPQPVHTVAWLSSAHLIAGAGSLLLGTIYAVAVAAFNGLVASSGADKTVVLWNYTFGEAATTAGAVTANVGVQLTPAVKYSHADSVQCLAFSPVSGVLCSGTASDFGLWNPETRSVTKTKVSSKITCCSWSSDGQFVALGMYNGTVSIRTKLGEEHVQIDRGPSPIWALQWNPASRSSRSLASSSSPAKPANSSSKKQHHLQDANAETLLVTDWSQTIAHYRASGKLIGRERSTSAGSDGSHLWSVASEPLVRIGPLLELGDDAWIWAIAMSPSGQQLAWCTQQGAIGVSNVMFHTVHALHGNKYAYRSGLTDVVIQHFDSSAAGGGATGAGGPVGVRQFKLSCRDHVKKLAIYQDKLALLLPSRILVYEQPSDTVQQHPLEYRLRDKLDFAPPDCNLLVITSSHLLFCQESTLAMYDFLGTHERSWRFPALIRYIKVLGGPPGREAVVLGMRDGWTYLVYLDNAFPVPLVQHASAIRCVDVNRARTRVAVVDDLDQCCVYAMDTFTSGSASKGLELVYQESGATSVAWNHDHDDLLCFSGRHTLTVKAGTYPALVQPHTGFVVGFKGTHLYSLHQYSMTVSQVPLATCLYQYMDRKDWPRAMAVAQLGVGTDADWAALAYTALEDVQLSVARQCFARVKDFRMLAFIGFVQSQLAAGTHRDLVVADVLAMRGKLDAAAELMCARGHAARAVAMYTDLGLYEYALRVARANGVNAETVLKAKALALRDRNDHEAAAETYLQVGDVGQAVKLLVQHGAVERLVVVVQTLGDKLDSAALAACVAFFKSRGRVDQVANVLKIMGDWKALVQLYIGQEDFETAFKIVDERGLAVEVRRAVDLAHAQYLLTKMEDFAGAMAAFERAGGVIGPFGLSGSRSRTRSGKLASLLYAYHHVFGYLADPFTDLPQATLLAMARYLVTHMHSTSWIPDMSRAVPLVALVRLARDLGAPQLCVDAAKLARGYRLPAQWQAIVDTASILAAGQVSKDGALLVTEEELVPICFACSGNVPLLLLDPRCPTCRVPIEFAMHAFDALPVVQFEVVGEPPLASAAASAPLTISTGGDDGEDPMVHLISLATTPAKREYPIKVDADTATKKFKKDHVISVPVTSTAAAQTPATRTYYRILTDVAITVVHLGCPLCRFDALGLQQQQQQQQSEGHGVKKQAGSAGASRTGGGSAGSMGRTAETGASGGGMGR</sequence>
<protein>
    <recommendedName>
        <fullName evidence="2">Intraflagellar transport protein 122 homolog</fullName>
    </recommendedName>
</protein>
<feature type="domain" description="IFT122 zinc ribbon" evidence="10">
    <location>
        <begin position="1008"/>
        <end position="1050"/>
    </location>
</feature>
<dbReference type="SUPFAM" id="SSF101908">
    <property type="entry name" value="Putative isomerase YbhE"/>
    <property type="match status" value="1"/>
</dbReference>
<dbReference type="GO" id="GO:0061512">
    <property type="term" value="P:protein localization to cilium"/>
    <property type="evidence" value="ECO:0007669"/>
    <property type="project" value="TreeGrafter"/>
</dbReference>
<dbReference type="EMBL" id="MCFL01000034">
    <property type="protein sequence ID" value="ORZ33687.1"/>
    <property type="molecule type" value="Genomic_DNA"/>
</dbReference>
<evidence type="ECO:0000256" key="3">
    <source>
        <dbReference type="ARBA" id="ARBA00022574"/>
    </source>
</evidence>
<feature type="domain" description="Intraflagellar transport protein 122 homolog TPR" evidence="11">
    <location>
        <begin position="605"/>
        <end position="878"/>
    </location>
</feature>
<dbReference type="Gene3D" id="1.25.40.470">
    <property type="match status" value="1"/>
</dbReference>
<dbReference type="SUPFAM" id="SSF50978">
    <property type="entry name" value="WD40 repeat-like"/>
    <property type="match status" value="1"/>
</dbReference>
<keyword evidence="3" id="KW-0853">WD repeat</keyword>
<proteinExistence type="predicted"/>
<gene>
    <name evidence="12" type="ORF">BCR44DRAFT_1486492</name>
</gene>
<evidence type="ECO:0000259" key="11">
    <source>
        <dbReference type="Pfam" id="PF25295"/>
    </source>
</evidence>
<dbReference type="Proteomes" id="UP000193411">
    <property type="component" value="Unassembled WGS sequence"/>
</dbReference>
<evidence type="ECO:0000256" key="6">
    <source>
        <dbReference type="ARBA" id="ARBA00023273"/>
    </source>
</evidence>
<dbReference type="Pfam" id="PF25295">
    <property type="entry name" value="TPR_IFT122"/>
    <property type="match status" value="1"/>
</dbReference>
<evidence type="ECO:0000256" key="4">
    <source>
        <dbReference type="ARBA" id="ARBA00022737"/>
    </source>
</evidence>